<dbReference type="OrthoDB" id="5110616at2"/>
<reference evidence="1 2" key="1">
    <citation type="submission" date="2018-09" db="EMBL/GenBank/DDBJ databases">
        <title>Genome sequencing of strain 2DFW10M-5.</title>
        <authorList>
            <person name="Heo J."/>
            <person name="Kim S.-J."/>
            <person name="Kwon S.-W."/>
        </authorList>
    </citation>
    <scope>NUCLEOTIDE SEQUENCE [LARGE SCALE GENOMIC DNA]</scope>
    <source>
        <strain evidence="1 2">2DFW10M-5</strain>
    </source>
</reference>
<protein>
    <submittedName>
        <fullName evidence="1">Uncharacterized protein</fullName>
    </submittedName>
</protein>
<name>A0A387BP95_9MICO</name>
<sequence length="153" mass="17217">MYVAEFAGRSSSKLSNSFRPYDEQLRRELGLLDGEKRFAYLLYFVPDDAGWPDAPGFKLSKYDQEYMQSAGNAEAMTIEVRRLEDDGEFHQYAIGRPGGAADAGTVEIHYAENTLSVPRSEVFTADQAAPIYYKYFQSHAVPDGVVLRELDLT</sequence>
<dbReference type="AlphaFoldDB" id="A0A387BP95"/>
<accession>A0A387BP95</accession>
<proteinExistence type="predicted"/>
<evidence type="ECO:0000313" key="2">
    <source>
        <dbReference type="Proteomes" id="UP000275069"/>
    </source>
</evidence>
<dbReference type="RefSeq" id="WP_120788310.1">
    <property type="nucleotide sequence ID" value="NZ_CP032624.1"/>
</dbReference>
<evidence type="ECO:0000313" key="1">
    <source>
        <dbReference type="EMBL" id="AYG02776.1"/>
    </source>
</evidence>
<dbReference type="Proteomes" id="UP000275069">
    <property type="component" value="Chromosome"/>
</dbReference>
<dbReference type="KEGG" id="gry:D7I44_04075"/>
<keyword evidence="2" id="KW-1185">Reference proteome</keyword>
<dbReference type="EMBL" id="CP032624">
    <property type="protein sequence ID" value="AYG02776.1"/>
    <property type="molecule type" value="Genomic_DNA"/>
</dbReference>
<gene>
    <name evidence="1" type="ORF">D7I44_04075</name>
</gene>
<organism evidence="1 2">
    <name type="scientific">Gryllotalpicola protaetiae</name>
    <dbReference type="NCBI Taxonomy" id="2419771"/>
    <lineage>
        <taxon>Bacteria</taxon>
        <taxon>Bacillati</taxon>
        <taxon>Actinomycetota</taxon>
        <taxon>Actinomycetes</taxon>
        <taxon>Micrococcales</taxon>
        <taxon>Microbacteriaceae</taxon>
        <taxon>Gryllotalpicola</taxon>
    </lineage>
</organism>